<evidence type="ECO:0000313" key="2">
    <source>
        <dbReference type="Proteomes" id="UP000827517"/>
    </source>
</evidence>
<dbReference type="EMBL" id="MZ501267">
    <property type="protein sequence ID" value="QZA70660.1"/>
    <property type="molecule type" value="Genomic_DNA"/>
</dbReference>
<protein>
    <submittedName>
        <fullName evidence="1">Uncharacterized protein</fullName>
    </submittedName>
</protein>
<gene>
    <name evidence="1" type="primary">185</name>
    <name evidence="1" type="ORF">AH04_185</name>
</gene>
<proteinExistence type="predicted"/>
<name>A0AAE7X106_9CAUD</name>
<sequence>MLHVLKFTSYAEVHDEFTVDMTLTAEFEGETLTATSPTIAQSKAVDSVLDKSVRSLVEDIVEQALKISAEKKLLDINLGGMTFQDKMSMFFIRQTVGFTNDMYKSCRNVNVILLGIW</sequence>
<dbReference type="RefSeq" id="YP_010667939.1">
    <property type="nucleotide sequence ID" value="NC_070952.1"/>
</dbReference>
<dbReference type="Proteomes" id="UP000827517">
    <property type="component" value="Segment"/>
</dbReference>
<organism evidence="1 2">
    <name type="scientific">Erwinia phage AH04</name>
    <dbReference type="NCBI Taxonomy" id="2869569"/>
    <lineage>
        <taxon>Viruses</taxon>
        <taxon>Duplodnaviria</taxon>
        <taxon>Heunggongvirae</taxon>
        <taxon>Uroviricota</taxon>
        <taxon>Caudoviricetes</taxon>
        <taxon>Chimalliviridae</taxon>
        <taxon>Meadowvirus</taxon>
        <taxon>Meadowvirus AH04</taxon>
    </lineage>
</organism>
<evidence type="ECO:0000313" key="1">
    <source>
        <dbReference type="EMBL" id="QZA70660.1"/>
    </source>
</evidence>
<reference evidence="1" key="1">
    <citation type="submission" date="2021-07" db="EMBL/GenBank/DDBJ databases">
        <authorList>
            <person name="Roth S.J."/>
            <person name="Krukonis G.P."/>
            <person name="Delesalle V.A."/>
        </authorList>
    </citation>
    <scope>NUCLEOTIDE SEQUENCE</scope>
</reference>
<keyword evidence="2" id="KW-1185">Reference proteome</keyword>
<dbReference type="KEGG" id="vg:77944065"/>
<accession>A0AAE7X106</accession>
<dbReference type="GeneID" id="77944065"/>